<protein>
    <recommendedName>
        <fullName evidence="5 6">U-box domain-containing protein</fullName>
        <ecNumber evidence="5">2.3.2.27</ecNumber>
    </recommendedName>
    <alternativeName>
        <fullName evidence="5">RING-type E3 ubiquitin transferase PUB</fullName>
    </alternativeName>
</protein>
<evidence type="ECO:0000256" key="5">
    <source>
        <dbReference type="RuleBase" id="RU369093"/>
    </source>
</evidence>
<name>A0A6A3ASA8_HIBSY</name>
<evidence type="ECO:0000256" key="1">
    <source>
        <dbReference type="ARBA" id="ARBA00000900"/>
    </source>
</evidence>
<dbReference type="UniPathway" id="UPA00143"/>
<feature type="domain" description="U-box" evidence="6">
    <location>
        <begin position="1"/>
        <end position="63"/>
    </location>
</feature>
<dbReference type="InterPro" id="IPR016024">
    <property type="entry name" value="ARM-type_fold"/>
</dbReference>
<evidence type="ECO:0000256" key="4">
    <source>
        <dbReference type="ARBA" id="ARBA00022786"/>
    </source>
</evidence>
<dbReference type="Pfam" id="PF25598">
    <property type="entry name" value="ARM_PUB"/>
    <property type="match status" value="1"/>
</dbReference>
<organism evidence="7 8">
    <name type="scientific">Hibiscus syriacus</name>
    <name type="common">Rose of Sharon</name>
    <dbReference type="NCBI Taxonomy" id="106335"/>
    <lineage>
        <taxon>Eukaryota</taxon>
        <taxon>Viridiplantae</taxon>
        <taxon>Streptophyta</taxon>
        <taxon>Embryophyta</taxon>
        <taxon>Tracheophyta</taxon>
        <taxon>Spermatophyta</taxon>
        <taxon>Magnoliopsida</taxon>
        <taxon>eudicotyledons</taxon>
        <taxon>Gunneridae</taxon>
        <taxon>Pentapetalae</taxon>
        <taxon>rosids</taxon>
        <taxon>malvids</taxon>
        <taxon>Malvales</taxon>
        <taxon>Malvaceae</taxon>
        <taxon>Malvoideae</taxon>
        <taxon>Hibiscus</taxon>
    </lineage>
</organism>
<dbReference type="SMART" id="SM00504">
    <property type="entry name" value="Ubox"/>
    <property type="match status" value="1"/>
</dbReference>
<dbReference type="Gene3D" id="3.30.40.10">
    <property type="entry name" value="Zinc/RING finger domain, C3HC4 (zinc finger)"/>
    <property type="match status" value="1"/>
</dbReference>
<proteinExistence type="predicted"/>
<keyword evidence="8" id="KW-1185">Reference proteome</keyword>
<accession>A0A6A3ASA8</accession>
<comment type="catalytic activity">
    <reaction evidence="1 5">
        <text>S-ubiquitinyl-[E2 ubiquitin-conjugating enzyme]-L-cysteine + [acceptor protein]-L-lysine = [E2 ubiquitin-conjugating enzyme]-L-cysteine + N(6)-ubiquitinyl-[acceptor protein]-L-lysine.</text>
        <dbReference type="EC" id="2.3.2.27"/>
    </reaction>
</comment>
<dbReference type="EMBL" id="VEPZ02000979">
    <property type="protein sequence ID" value="KAE8705779.1"/>
    <property type="molecule type" value="Genomic_DNA"/>
</dbReference>
<sequence length="212" mass="23540">MRDPVAISTGITYDRESIEQWLFSCKKKVSPVTKQPLLGDSDITPNHTLRRLIQAWCTLNASNGIERIPTPKPPINKTQIAKFIKDANKFPETQVKCLETLRSITLEGERNSGCLKATGAVESLVSIIKSYDSSSSEVIKASDEALNILHHIKVSESSLKSIVDIDNEFVESLVQILKNGSYQSRAYAKILLNDVFQVADPIHLISPTPEFC</sequence>
<dbReference type="InterPro" id="IPR003613">
    <property type="entry name" value="Ubox_domain"/>
</dbReference>
<gene>
    <name evidence="7" type="ORF">F3Y22_tig00110418pilonHSYRG00271</name>
</gene>
<dbReference type="InterPro" id="IPR058678">
    <property type="entry name" value="ARM_PUB"/>
</dbReference>
<dbReference type="Pfam" id="PF04564">
    <property type="entry name" value="U-box"/>
    <property type="match status" value="1"/>
</dbReference>
<dbReference type="PANTHER" id="PTHR22849">
    <property type="entry name" value="WDSAM1 PROTEIN"/>
    <property type="match status" value="1"/>
</dbReference>
<dbReference type="GO" id="GO:0061630">
    <property type="term" value="F:ubiquitin protein ligase activity"/>
    <property type="evidence" value="ECO:0007669"/>
    <property type="project" value="UniProtKB-UniRule"/>
</dbReference>
<evidence type="ECO:0000256" key="3">
    <source>
        <dbReference type="ARBA" id="ARBA00022679"/>
    </source>
</evidence>
<comment type="caution">
    <text evidence="7">The sequence shown here is derived from an EMBL/GenBank/DDBJ whole genome shotgun (WGS) entry which is preliminary data.</text>
</comment>
<evidence type="ECO:0000313" key="8">
    <source>
        <dbReference type="Proteomes" id="UP000436088"/>
    </source>
</evidence>
<dbReference type="InterPro" id="IPR013083">
    <property type="entry name" value="Znf_RING/FYVE/PHD"/>
</dbReference>
<evidence type="ECO:0000259" key="6">
    <source>
        <dbReference type="PROSITE" id="PS51698"/>
    </source>
</evidence>
<keyword evidence="4 5" id="KW-0833">Ubl conjugation pathway</keyword>
<dbReference type="SUPFAM" id="SSF57850">
    <property type="entry name" value="RING/U-box"/>
    <property type="match status" value="1"/>
</dbReference>
<dbReference type="GO" id="GO:0016567">
    <property type="term" value="P:protein ubiquitination"/>
    <property type="evidence" value="ECO:0007669"/>
    <property type="project" value="UniProtKB-UniRule"/>
</dbReference>
<dbReference type="InterPro" id="IPR011989">
    <property type="entry name" value="ARM-like"/>
</dbReference>
<dbReference type="PANTHER" id="PTHR22849:SF11">
    <property type="entry name" value="U-BOX DOMAIN-CONTAINING PROTEIN"/>
    <property type="match status" value="1"/>
</dbReference>
<evidence type="ECO:0000313" key="7">
    <source>
        <dbReference type="EMBL" id="KAE8705779.1"/>
    </source>
</evidence>
<dbReference type="EC" id="2.3.2.27" evidence="5"/>
<keyword evidence="3 5" id="KW-0808">Transferase</keyword>
<dbReference type="Gene3D" id="1.25.10.10">
    <property type="entry name" value="Leucine-rich Repeat Variant"/>
    <property type="match status" value="1"/>
</dbReference>
<comment type="function">
    <text evidence="5">Functions as an E3 ubiquitin ligase.</text>
</comment>
<dbReference type="Proteomes" id="UP000436088">
    <property type="component" value="Unassembled WGS sequence"/>
</dbReference>
<dbReference type="InterPro" id="IPR045185">
    <property type="entry name" value="PUB22/23/24-like"/>
</dbReference>
<dbReference type="SUPFAM" id="SSF48371">
    <property type="entry name" value="ARM repeat"/>
    <property type="match status" value="1"/>
</dbReference>
<reference evidence="7" key="1">
    <citation type="submission" date="2019-09" db="EMBL/GenBank/DDBJ databases">
        <title>Draft genome information of white flower Hibiscus syriacus.</title>
        <authorList>
            <person name="Kim Y.-M."/>
        </authorList>
    </citation>
    <scope>NUCLEOTIDE SEQUENCE [LARGE SCALE GENOMIC DNA]</scope>
    <source>
        <strain evidence="7">YM2019G1</strain>
    </source>
</reference>
<dbReference type="PROSITE" id="PS51698">
    <property type="entry name" value="U_BOX"/>
    <property type="match status" value="1"/>
</dbReference>
<dbReference type="AlphaFoldDB" id="A0A6A3ASA8"/>
<evidence type="ECO:0000256" key="2">
    <source>
        <dbReference type="ARBA" id="ARBA00004906"/>
    </source>
</evidence>
<comment type="pathway">
    <text evidence="2 5">Protein modification; protein ubiquitination.</text>
</comment>